<keyword evidence="6" id="KW-1185">Reference proteome</keyword>
<keyword evidence="2 5" id="KW-0378">Hydrolase</keyword>
<name>A0A849HL31_9MICO</name>
<dbReference type="SMART" id="SM00796">
    <property type="entry name" value="AHS1"/>
    <property type="match status" value="1"/>
</dbReference>
<protein>
    <submittedName>
        <fullName evidence="5">5-oxoprolinase subunit PxpB</fullName>
        <ecNumber evidence="5">3.5.2.9</ecNumber>
    </submittedName>
</protein>
<dbReference type="NCBIfam" id="TIGR00370">
    <property type="entry name" value="5-oxoprolinase subunit PxpB"/>
    <property type="match status" value="1"/>
</dbReference>
<dbReference type="Proteomes" id="UP000588586">
    <property type="component" value="Unassembled WGS sequence"/>
</dbReference>
<dbReference type="PANTHER" id="PTHR34698:SF2">
    <property type="entry name" value="5-OXOPROLINASE SUBUNIT B"/>
    <property type="match status" value="1"/>
</dbReference>
<dbReference type="Pfam" id="PF02682">
    <property type="entry name" value="CT_C_D"/>
    <property type="match status" value="1"/>
</dbReference>
<dbReference type="SUPFAM" id="SSF50891">
    <property type="entry name" value="Cyclophilin-like"/>
    <property type="match status" value="1"/>
</dbReference>
<dbReference type="EC" id="3.5.2.9" evidence="5"/>
<keyword evidence="1" id="KW-0547">Nucleotide-binding</keyword>
<keyword evidence="3" id="KW-0067">ATP-binding</keyword>
<sequence length="189" mass="19557">MVLAADHAVRQLVSSVELGVVDVVPAARTLLVTTQSPEQVAPLTSRLEEVLSGVAGGEPGPAEGEVDVPVVYDGPDLAEVAAATGLTEAEVVAAHTGTPWRVAFGGFAPGFAYLVGGDDRLEVPRRATPRTSVPAGSVGLAGEFSGIYPRSSPGGWQLVGHTDLVLFDVDRDPPALLRPGWTVRFRAVG</sequence>
<proteinExistence type="predicted"/>
<evidence type="ECO:0000259" key="4">
    <source>
        <dbReference type="SMART" id="SM00796"/>
    </source>
</evidence>
<evidence type="ECO:0000256" key="2">
    <source>
        <dbReference type="ARBA" id="ARBA00022801"/>
    </source>
</evidence>
<comment type="caution">
    <text evidence="5">The sequence shown here is derived from an EMBL/GenBank/DDBJ whole genome shotgun (WGS) entry which is preliminary data.</text>
</comment>
<dbReference type="InterPro" id="IPR003833">
    <property type="entry name" value="CT_C_D"/>
</dbReference>
<dbReference type="PANTHER" id="PTHR34698">
    <property type="entry name" value="5-OXOPROLINASE SUBUNIT B"/>
    <property type="match status" value="1"/>
</dbReference>
<evidence type="ECO:0000313" key="6">
    <source>
        <dbReference type="Proteomes" id="UP000588586"/>
    </source>
</evidence>
<dbReference type="Gene3D" id="3.30.1360.40">
    <property type="match status" value="1"/>
</dbReference>
<feature type="domain" description="Carboxyltransferase" evidence="4">
    <location>
        <begin position="1"/>
        <end position="177"/>
    </location>
</feature>
<evidence type="ECO:0000313" key="5">
    <source>
        <dbReference type="EMBL" id="NNM48128.1"/>
    </source>
</evidence>
<dbReference type="GO" id="GO:0005524">
    <property type="term" value="F:ATP binding"/>
    <property type="evidence" value="ECO:0007669"/>
    <property type="project" value="UniProtKB-KW"/>
</dbReference>
<gene>
    <name evidence="5" type="primary">pxpB</name>
    <name evidence="5" type="ORF">HJG52_19250</name>
</gene>
<dbReference type="InterPro" id="IPR029000">
    <property type="entry name" value="Cyclophilin-like_dom_sf"/>
</dbReference>
<evidence type="ECO:0000256" key="3">
    <source>
        <dbReference type="ARBA" id="ARBA00022840"/>
    </source>
</evidence>
<reference evidence="5 6" key="1">
    <citation type="submission" date="2020-04" db="EMBL/GenBank/DDBJ databases">
        <title>Knoellia sp. isolate from air conditioner.</title>
        <authorList>
            <person name="Chea S."/>
            <person name="Kim D.-U."/>
        </authorList>
    </citation>
    <scope>NUCLEOTIDE SEQUENCE [LARGE SCALE GENOMIC DNA]</scope>
    <source>
        <strain evidence="5 6">DB2414S</strain>
    </source>
</reference>
<organism evidence="5 6">
    <name type="scientific">Knoellia koreensis</name>
    <dbReference type="NCBI Taxonomy" id="2730921"/>
    <lineage>
        <taxon>Bacteria</taxon>
        <taxon>Bacillati</taxon>
        <taxon>Actinomycetota</taxon>
        <taxon>Actinomycetes</taxon>
        <taxon>Micrococcales</taxon>
        <taxon>Intrasporangiaceae</taxon>
        <taxon>Knoellia</taxon>
    </lineage>
</organism>
<dbReference type="GO" id="GO:0017168">
    <property type="term" value="F:5-oxoprolinase (ATP-hydrolyzing) activity"/>
    <property type="evidence" value="ECO:0007669"/>
    <property type="project" value="UniProtKB-EC"/>
</dbReference>
<dbReference type="Gene3D" id="2.40.100.10">
    <property type="entry name" value="Cyclophilin-like"/>
    <property type="match status" value="1"/>
</dbReference>
<dbReference type="AlphaFoldDB" id="A0A849HL31"/>
<accession>A0A849HL31</accession>
<evidence type="ECO:0000256" key="1">
    <source>
        <dbReference type="ARBA" id="ARBA00022741"/>
    </source>
</evidence>
<dbReference type="InterPro" id="IPR010016">
    <property type="entry name" value="PxpB"/>
</dbReference>
<dbReference type="EMBL" id="JABEPQ010000006">
    <property type="protein sequence ID" value="NNM48128.1"/>
    <property type="molecule type" value="Genomic_DNA"/>
</dbReference>